<dbReference type="Proteomes" id="UP000396862">
    <property type="component" value="Unassembled WGS sequence"/>
</dbReference>
<dbReference type="InterPro" id="IPR036052">
    <property type="entry name" value="TrpB-like_PALP_sf"/>
</dbReference>
<evidence type="ECO:0000313" key="8">
    <source>
        <dbReference type="Proteomes" id="UP000240621"/>
    </source>
</evidence>
<dbReference type="GO" id="GO:0016765">
    <property type="term" value="F:transferase activity, transferring alkyl or aryl (other than methyl) groups"/>
    <property type="evidence" value="ECO:0007669"/>
    <property type="project" value="InterPro"/>
</dbReference>
<keyword evidence="3" id="KW-0663">Pyridoxal phosphate</keyword>
<evidence type="ECO:0000313" key="7">
    <source>
        <dbReference type="EMBL" id="PSK82470.1"/>
    </source>
</evidence>
<dbReference type="OrthoDB" id="1111116at2"/>
<dbReference type="InterPro" id="IPR022401">
    <property type="entry name" value="Cysteate_synthase"/>
</dbReference>
<dbReference type="GO" id="GO:0006565">
    <property type="term" value="P:L-serine catabolic process"/>
    <property type="evidence" value="ECO:0007669"/>
    <property type="project" value="TreeGrafter"/>
</dbReference>
<dbReference type="GO" id="GO:0009097">
    <property type="term" value="P:isoleucine biosynthetic process"/>
    <property type="evidence" value="ECO:0007669"/>
    <property type="project" value="TreeGrafter"/>
</dbReference>
<reference evidence="7 8" key="1">
    <citation type="submission" date="2018-03" db="EMBL/GenBank/DDBJ databases">
        <title>Genomic Encyclopedia of Archaeal and Bacterial Type Strains, Phase II (KMG-II): from individual species to whole genera.</title>
        <authorList>
            <person name="Goeker M."/>
        </authorList>
    </citation>
    <scope>NUCLEOTIDE SEQUENCE [LARGE SCALE GENOMIC DNA]</scope>
    <source>
        <strain evidence="7 8">DSM 27267</strain>
    </source>
</reference>
<dbReference type="Proteomes" id="UP000240621">
    <property type="component" value="Unassembled WGS sequence"/>
</dbReference>
<evidence type="ECO:0000256" key="2">
    <source>
        <dbReference type="ARBA" id="ARBA00022545"/>
    </source>
</evidence>
<organism evidence="7 8">
    <name type="scientific">Prolixibacter denitrificans</name>
    <dbReference type="NCBI Taxonomy" id="1541063"/>
    <lineage>
        <taxon>Bacteria</taxon>
        <taxon>Pseudomonadati</taxon>
        <taxon>Bacteroidota</taxon>
        <taxon>Bacteroidia</taxon>
        <taxon>Marinilabiliales</taxon>
        <taxon>Prolixibacteraceae</taxon>
        <taxon>Prolixibacter</taxon>
    </lineage>
</organism>
<feature type="domain" description="Tryptophan synthase beta chain-like PALP" evidence="5">
    <location>
        <begin position="108"/>
        <end position="391"/>
    </location>
</feature>
<dbReference type="PANTHER" id="PTHR48078">
    <property type="entry name" value="THREONINE DEHYDRATASE, MITOCHONDRIAL-RELATED"/>
    <property type="match status" value="1"/>
</dbReference>
<dbReference type="InterPro" id="IPR001926">
    <property type="entry name" value="TrpB-like_PALP"/>
</dbReference>
<evidence type="ECO:0000313" key="6">
    <source>
        <dbReference type="EMBL" id="GET22788.1"/>
    </source>
</evidence>
<dbReference type="Gene3D" id="3.40.50.1100">
    <property type="match status" value="2"/>
</dbReference>
<reference evidence="6 9" key="2">
    <citation type="submission" date="2019-10" db="EMBL/GenBank/DDBJ databases">
        <title>Prolixibacter strains distinguished by the presence of nitrate reductase genes were adept at nitrate-dependent anaerobic corrosion of metallic iron and carbon steel.</title>
        <authorList>
            <person name="Iino T."/>
            <person name="Shono N."/>
            <person name="Ito K."/>
            <person name="Nakamura R."/>
            <person name="Sueoka K."/>
            <person name="Harayama S."/>
            <person name="Ohkuma M."/>
        </authorList>
    </citation>
    <scope>NUCLEOTIDE SEQUENCE [LARGE SCALE GENOMIC DNA]</scope>
    <source>
        <strain evidence="6 9">MIC1-1</strain>
    </source>
</reference>
<dbReference type="EMBL" id="PYGC01000006">
    <property type="protein sequence ID" value="PSK82470.1"/>
    <property type="molecule type" value="Genomic_DNA"/>
</dbReference>
<dbReference type="EMBL" id="BLAU01000001">
    <property type="protein sequence ID" value="GET22788.1"/>
    <property type="molecule type" value="Genomic_DNA"/>
</dbReference>
<dbReference type="InterPro" id="IPR050147">
    <property type="entry name" value="Ser/Thr_Dehydratase"/>
</dbReference>
<dbReference type="NCBIfam" id="TIGR03844">
    <property type="entry name" value="cysteate_syn"/>
    <property type="match status" value="1"/>
</dbReference>
<keyword evidence="4" id="KW-0456">Lyase</keyword>
<dbReference type="SUPFAM" id="SSF53686">
    <property type="entry name" value="Tryptophan synthase beta subunit-like PLP-dependent enzymes"/>
    <property type="match status" value="1"/>
</dbReference>
<sequence length="432" mass="47460">MANFTKTEYYLESLCCGTRFNDGNWELSCPENETPSLIRAIYAQKQLRVREELPGLYKYADWLPINRVLDGSGAPVTYKSEGFARELGLENLYITFNGYWPEKGAVMNTGSFKECEAYSVCARTNYNEEKTMVVASAGNTARAFARVCSENKIPLLLCVPSDNLKALWFNEPIDPCVKLIATESGGDYFDAIHLSNIACEMDIFFPEGGAKNVARRDGMGTTVLSAVTTIGQIPDYYFQAVGSGTGAIAAWEANLRFIEDGRFGSNKMKLMVSQNAPFTPIKDAWEAGSRKMLPMDDAVARKQVEEIDAKVLSNRKPPYGISGGLYDAMTDAGGEVLAVTNEEADLASTLFELNEGIDLEPAAAVAAASLKQAVEAGKVEKDAVIMLNVTGGGIQKFQKENKIQFMKPDLVFPVDPDPRMVKEQLQELFLQV</sequence>
<keyword evidence="2" id="KW-0174">Coenzyme M biosynthesis</keyword>
<accession>A0A2P8CBX6</accession>
<comment type="caution">
    <text evidence="7">The sequence shown here is derived from an EMBL/GenBank/DDBJ whole genome shotgun (WGS) entry which is preliminary data.</text>
</comment>
<dbReference type="Pfam" id="PF00291">
    <property type="entry name" value="PALP"/>
    <property type="match status" value="1"/>
</dbReference>
<protein>
    <submittedName>
        <fullName evidence="7">Cysteate synthase</fullName>
    </submittedName>
</protein>
<gene>
    <name evidence="7" type="ORF">CLV93_106218</name>
    <name evidence="6" type="ORF">JCM18694_30340</name>
</gene>
<evidence type="ECO:0000259" key="5">
    <source>
        <dbReference type="Pfam" id="PF00291"/>
    </source>
</evidence>
<evidence type="ECO:0000256" key="1">
    <source>
        <dbReference type="ARBA" id="ARBA00001933"/>
    </source>
</evidence>
<dbReference type="AlphaFoldDB" id="A0A2P8CBX6"/>
<evidence type="ECO:0000313" key="9">
    <source>
        <dbReference type="Proteomes" id="UP000396862"/>
    </source>
</evidence>
<name>A0A2P8CBX6_9BACT</name>
<proteinExistence type="predicted"/>
<dbReference type="GO" id="GO:0003941">
    <property type="term" value="F:L-serine ammonia-lyase activity"/>
    <property type="evidence" value="ECO:0007669"/>
    <property type="project" value="TreeGrafter"/>
</dbReference>
<dbReference type="RefSeq" id="WP_106542675.1">
    <property type="nucleotide sequence ID" value="NZ_BLAU01000001.1"/>
</dbReference>
<keyword evidence="9" id="KW-1185">Reference proteome</keyword>
<dbReference type="GO" id="GO:0019295">
    <property type="term" value="P:coenzyme M biosynthetic process"/>
    <property type="evidence" value="ECO:0007669"/>
    <property type="project" value="UniProtKB-KW"/>
</dbReference>
<evidence type="ECO:0000256" key="3">
    <source>
        <dbReference type="ARBA" id="ARBA00022898"/>
    </source>
</evidence>
<comment type="cofactor">
    <cofactor evidence="1">
        <name>pyridoxal 5'-phosphate</name>
        <dbReference type="ChEBI" id="CHEBI:597326"/>
    </cofactor>
</comment>
<evidence type="ECO:0000256" key="4">
    <source>
        <dbReference type="ARBA" id="ARBA00023239"/>
    </source>
</evidence>